<evidence type="ECO:0000256" key="2">
    <source>
        <dbReference type="ARBA" id="ARBA00022692"/>
    </source>
</evidence>
<evidence type="ECO:0000313" key="6">
    <source>
        <dbReference type="EMBL" id="MFD0961685.1"/>
    </source>
</evidence>
<keyword evidence="2 5" id="KW-0812">Transmembrane</keyword>
<dbReference type="Proteomes" id="UP001596989">
    <property type="component" value="Unassembled WGS sequence"/>
</dbReference>
<organism evidence="6 7">
    <name type="scientific">Paenibacillus chungangensis</name>
    <dbReference type="NCBI Taxonomy" id="696535"/>
    <lineage>
        <taxon>Bacteria</taxon>
        <taxon>Bacillati</taxon>
        <taxon>Bacillota</taxon>
        <taxon>Bacilli</taxon>
        <taxon>Bacillales</taxon>
        <taxon>Paenibacillaceae</taxon>
        <taxon>Paenibacillus</taxon>
    </lineage>
</organism>
<evidence type="ECO:0000256" key="5">
    <source>
        <dbReference type="SAM" id="Phobius"/>
    </source>
</evidence>
<evidence type="ECO:0000256" key="3">
    <source>
        <dbReference type="ARBA" id="ARBA00022989"/>
    </source>
</evidence>
<dbReference type="Gene3D" id="1.10.3720.10">
    <property type="entry name" value="MetI-like"/>
    <property type="match status" value="1"/>
</dbReference>
<protein>
    <recommendedName>
        <fullName evidence="8">ABC transmembrane type-1 domain-containing protein</fullName>
    </recommendedName>
</protein>
<proteinExistence type="predicted"/>
<name>A0ABW3HWN2_9BACL</name>
<dbReference type="SUPFAM" id="SSF161098">
    <property type="entry name" value="MetI-like"/>
    <property type="match status" value="1"/>
</dbReference>
<gene>
    <name evidence="6" type="ORF">ACFQ2I_20260</name>
</gene>
<feature type="transmembrane region" description="Helical" evidence="5">
    <location>
        <begin position="60"/>
        <end position="85"/>
    </location>
</feature>
<reference evidence="7" key="1">
    <citation type="journal article" date="2019" name="Int. J. Syst. Evol. Microbiol.">
        <title>The Global Catalogue of Microorganisms (GCM) 10K type strain sequencing project: providing services to taxonomists for standard genome sequencing and annotation.</title>
        <authorList>
            <consortium name="The Broad Institute Genomics Platform"/>
            <consortium name="The Broad Institute Genome Sequencing Center for Infectious Disease"/>
            <person name="Wu L."/>
            <person name="Ma J."/>
        </authorList>
    </citation>
    <scope>NUCLEOTIDE SEQUENCE [LARGE SCALE GENOMIC DNA]</scope>
    <source>
        <strain evidence="7">CCUG 59129</strain>
    </source>
</reference>
<comment type="caution">
    <text evidence="6">The sequence shown here is derived from an EMBL/GenBank/DDBJ whole genome shotgun (WGS) entry which is preliminary data.</text>
</comment>
<sequence>MIYRGLGNRLFDSINVMVLILFSLITVLPFVHVIATSFATQQDYMQSKFLLVPKQFTTAAYQYIISNYLLLHSLMITIFITVAGLGESTAQDVSLSPIPIVYPFLQKRNSVRLC</sequence>
<keyword evidence="4 5" id="KW-0472">Membrane</keyword>
<dbReference type="EMBL" id="JBHTJZ010000063">
    <property type="protein sequence ID" value="MFD0961685.1"/>
    <property type="molecule type" value="Genomic_DNA"/>
</dbReference>
<evidence type="ECO:0008006" key="8">
    <source>
        <dbReference type="Google" id="ProtNLM"/>
    </source>
</evidence>
<evidence type="ECO:0000256" key="1">
    <source>
        <dbReference type="ARBA" id="ARBA00004141"/>
    </source>
</evidence>
<keyword evidence="7" id="KW-1185">Reference proteome</keyword>
<keyword evidence="3 5" id="KW-1133">Transmembrane helix</keyword>
<accession>A0ABW3HWN2</accession>
<evidence type="ECO:0000256" key="4">
    <source>
        <dbReference type="ARBA" id="ARBA00023136"/>
    </source>
</evidence>
<evidence type="ECO:0000313" key="7">
    <source>
        <dbReference type="Proteomes" id="UP001596989"/>
    </source>
</evidence>
<feature type="transmembrane region" description="Helical" evidence="5">
    <location>
        <begin position="16"/>
        <end position="39"/>
    </location>
</feature>
<dbReference type="RefSeq" id="WP_377567495.1">
    <property type="nucleotide sequence ID" value="NZ_JBHTJZ010000063.1"/>
</dbReference>
<comment type="subcellular location">
    <subcellularLocation>
        <location evidence="1">Membrane</location>
        <topology evidence="1">Multi-pass membrane protein</topology>
    </subcellularLocation>
</comment>
<dbReference type="InterPro" id="IPR035906">
    <property type="entry name" value="MetI-like_sf"/>
</dbReference>